<dbReference type="NCBIfam" id="TIGR01554">
    <property type="entry name" value="major_cap_HK97"/>
    <property type="match status" value="1"/>
</dbReference>
<dbReference type="AlphaFoldDB" id="X8CJF4"/>
<dbReference type="InterPro" id="IPR024455">
    <property type="entry name" value="Phage_capsid"/>
</dbReference>
<dbReference type="Gene3D" id="3.30.2320.10">
    <property type="entry name" value="hypothetical protein PF0899 domain"/>
    <property type="match status" value="1"/>
</dbReference>
<dbReference type="Pfam" id="PF05065">
    <property type="entry name" value="Phage_capsid"/>
    <property type="match status" value="1"/>
</dbReference>
<evidence type="ECO:0000259" key="2">
    <source>
        <dbReference type="Pfam" id="PF05065"/>
    </source>
</evidence>
<name>X8CJF4_MYCIT</name>
<organism evidence="3 4">
    <name type="scientific">Mycobacterium intracellulare 1956</name>
    <dbReference type="NCBI Taxonomy" id="1299331"/>
    <lineage>
        <taxon>Bacteria</taxon>
        <taxon>Bacillati</taxon>
        <taxon>Actinomycetota</taxon>
        <taxon>Actinomycetes</taxon>
        <taxon>Mycobacteriales</taxon>
        <taxon>Mycobacteriaceae</taxon>
        <taxon>Mycobacterium</taxon>
        <taxon>Mycobacterium avium complex (MAC)</taxon>
    </lineage>
</organism>
<dbReference type="PATRIC" id="fig|1299331.3.peg.3450"/>
<dbReference type="Proteomes" id="UP000020825">
    <property type="component" value="Unassembled WGS sequence"/>
</dbReference>
<dbReference type="EMBL" id="JAOG01000002">
    <property type="protein sequence ID" value="EUA55385.1"/>
    <property type="molecule type" value="Genomic_DNA"/>
</dbReference>
<feature type="domain" description="Phage capsid-like C-terminal" evidence="2">
    <location>
        <begin position="48"/>
        <end position="275"/>
    </location>
</feature>
<gene>
    <name evidence="3" type="ORF">I550_3540</name>
</gene>
<evidence type="ECO:0000313" key="3">
    <source>
        <dbReference type="EMBL" id="EUA55385.1"/>
    </source>
</evidence>
<comment type="caution">
    <text evidence="3">The sequence shown here is derived from an EMBL/GenBank/DDBJ whole genome shotgun (WGS) entry which is preliminary data.</text>
</comment>
<evidence type="ECO:0000313" key="4">
    <source>
        <dbReference type="Proteomes" id="UP000020825"/>
    </source>
</evidence>
<dbReference type="SUPFAM" id="SSF56563">
    <property type="entry name" value="Major capsid protein gp5"/>
    <property type="match status" value="1"/>
</dbReference>
<proteinExistence type="predicted"/>
<dbReference type="Gene3D" id="3.30.2400.10">
    <property type="entry name" value="Major capsid protein gp5"/>
    <property type="match status" value="1"/>
</dbReference>
<protein>
    <submittedName>
        <fullName evidence="3">Phage major capsid protein, HK97 family</fullName>
    </submittedName>
</protein>
<reference evidence="3 4" key="1">
    <citation type="submission" date="2013-12" db="EMBL/GenBank/DDBJ databases">
        <authorList>
            <person name="Zelazny A."/>
            <person name="Olivier K."/>
            <person name="Holland S."/>
            <person name="Lenaerts A."/>
            <person name="Ordway D."/>
            <person name="DeGroote M.A."/>
            <person name="Parker T."/>
            <person name="Sizemore C."/>
            <person name="Tallon L.J."/>
            <person name="Sadzewicz L.K."/>
            <person name="Sengamalay N."/>
            <person name="Fraser C.M."/>
            <person name="Hine E."/>
            <person name="Shefchek K.A."/>
            <person name="Das S.P."/>
            <person name="Tettelin H."/>
        </authorList>
    </citation>
    <scope>NUCLEOTIDE SEQUENCE [LARGE SCALE GENOMIC DNA]</scope>
    <source>
        <strain evidence="3 4">1956</strain>
    </source>
</reference>
<accession>X8CJF4</accession>
<evidence type="ECO:0000256" key="1">
    <source>
        <dbReference type="ARBA" id="ARBA00004328"/>
    </source>
</evidence>
<comment type="subcellular location">
    <subcellularLocation>
        <location evidence="1">Virion</location>
    </subcellularLocation>
</comment>
<dbReference type="InterPro" id="IPR054612">
    <property type="entry name" value="Phage_capsid-like_C"/>
</dbReference>
<sequence>MTVNPFATTGSAKAFHPDAVGVEPQDVIPEALILNITTQAGVVVGDEPVVRVPRVSFEDAPGFVPEGDAIEESDPDDSESLIATGAIALLTTATEDQLAQGQASALLNSAVRRAMVRKANRALLSQPAPTSPDIIPPPGVLVQSHRDGGVIGDSLDELIDAIALIEDDGGVATHILASPTAWADLQRLKTAEDSNVSLVGAGTTSATRQLLSLPVLVDRDVPAGTVAVLDRSAILAVWGALEVATSRDFHFNRRSVSIRAWWRFGAKVAHPNRVVSLGVGGS</sequence>